<feature type="transmembrane region" description="Helical" evidence="1">
    <location>
        <begin position="52"/>
        <end position="79"/>
    </location>
</feature>
<keyword evidence="1" id="KW-1133">Transmembrane helix</keyword>
<name>A0ABT2UWS3_9FIRM</name>
<gene>
    <name evidence="2" type="ORF">OCV69_03910</name>
</gene>
<dbReference type="RefSeq" id="WP_158357786.1">
    <property type="nucleotide sequence ID" value="NZ_JAOQJF010000005.1"/>
</dbReference>
<feature type="transmembrane region" description="Helical" evidence="1">
    <location>
        <begin position="176"/>
        <end position="194"/>
    </location>
</feature>
<reference evidence="2 3" key="1">
    <citation type="journal article" date="2021" name="ISME Commun">
        <title>Automated analysis of genomic sequences facilitates high-throughput and comprehensive description of bacteria.</title>
        <authorList>
            <person name="Hitch T.C.A."/>
        </authorList>
    </citation>
    <scope>NUCLEOTIDE SEQUENCE [LARGE SCALE GENOMIC DNA]</scope>
    <source>
        <strain evidence="3">f_CCE</strain>
    </source>
</reference>
<keyword evidence="1" id="KW-0812">Transmembrane</keyword>
<organism evidence="2 3">
    <name type="scientific">Alitiscatomonas aceti</name>
    <dbReference type="NCBI Taxonomy" id="2981724"/>
    <lineage>
        <taxon>Bacteria</taxon>
        <taxon>Bacillati</taxon>
        <taxon>Bacillota</taxon>
        <taxon>Clostridia</taxon>
        <taxon>Lachnospirales</taxon>
        <taxon>Lachnospiraceae</taxon>
        <taxon>Alitiscatomonas</taxon>
    </lineage>
</organism>
<evidence type="ECO:0000313" key="3">
    <source>
        <dbReference type="Proteomes" id="UP001652395"/>
    </source>
</evidence>
<sequence length="223" mass="24163">MKERSFHDRIHTIGRFTVICALVSFMAVPFVLAMVNHIPMNIPQILQNAFPILLTFSISGICENLSFMPIIGSGALYMACVTGNVSNMKVPAAVNAMEVAGHAPGSEKADVVAMIAVAASTFVTTAIVFLGMLFLAPIFEPVYNNPFLQPAFQNMVPALIGALLFPYILKAPKQAIVPMILPVILIFVVGRSFFSSNQSYIMVGVIVLSALYSYSLFKKKIIG</sequence>
<feature type="transmembrane region" description="Helical" evidence="1">
    <location>
        <begin position="111"/>
        <end position="139"/>
    </location>
</feature>
<feature type="transmembrane region" description="Helical" evidence="1">
    <location>
        <begin position="200"/>
        <end position="217"/>
    </location>
</feature>
<comment type="caution">
    <text evidence="2">The sequence shown here is derived from an EMBL/GenBank/DDBJ whole genome shotgun (WGS) entry which is preliminary data.</text>
</comment>
<feature type="transmembrane region" description="Helical" evidence="1">
    <location>
        <begin position="151"/>
        <end position="169"/>
    </location>
</feature>
<protein>
    <submittedName>
        <fullName evidence="2">Uncharacterized protein</fullName>
    </submittedName>
</protein>
<keyword evidence="3" id="KW-1185">Reference proteome</keyword>
<feature type="transmembrane region" description="Helical" evidence="1">
    <location>
        <begin position="12"/>
        <end position="32"/>
    </location>
</feature>
<dbReference type="EMBL" id="JAOQJF010000005">
    <property type="protein sequence ID" value="MCU6799085.1"/>
    <property type="molecule type" value="Genomic_DNA"/>
</dbReference>
<evidence type="ECO:0000256" key="1">
    <source>
        <dbReference type="SAM" id="Phobius"/>
    </source>
</evidence>
<keyword evidence="1" id="KW-0472">Membrane</keyword>
<dbReference type="Proteomes" id="UP001652395">
    <property type="component" value="Unassembled WGS sequence"/>
</dbReference>
<evidence type="ECO:0000313" key="2">
    <source>
        <dbReference type="EMBL" id="MCU6799085.1"/>
    </source>
</evidence>
<accession>A0ABT2UWS3</accession>
<proteinExistence type="predicted"/>